<feature type="non-terminal residue" evidence="11">
    <location>
        <position position="1"/>
    </location>
</feature>
<evidence type="ECO:0000256" key="4">
    <source>
        <dbReference type="ARBA" id="ARBA00022741"/>
    </source>
</evidence>
<keyword evidence="6 7" id="KW-0067">ATP-binding</keyword>
<dbReference type="SUPFAM" id="SSF56112">
    <property type="entry name" value="Protein kinase-like (PK-like)"/>
    <property type="match status" value="1"/>
</dbReference>
<evidence type="ECO:0000256" key="9">
    <source>
        <dbReference type="SAM" id="MobiDB-lite"/>
    </source>
</evidence>
<evidence type="ECO:0000256" key="7">
    <source>
        <dbReference type="PROSITE-ProRule" id="PRU10141"/>
    </source>
</evidence>
<evidence type="ECO:0000313" key="11">
    <source>
        <dbReference type="EMBL" id="KAG9510063.1"/>
    </source>
</evidence>
<proteinExistence type="inferred from homology"/>
<dbReference type="PROSITE" id="PS00107">
    <property type="entry name" value="PROTEIN_KINASE_ATP"/>
    <property type="match status" value="1"/>
</dbReference>
<dbReference type="EMBL" id="JAIFTH010000244">
    <property type="protein sequence ID" value="KAG9510063.1"/>
    <property type="molecule type" value="Genomic_DNA"/>
</dbReference>
<evidence type="ECO:0000256" key="3">
    <source>
        <dbReference type="ARBA" id="ARBA00022679"/>
    </source>
</evidence>
<dbReference type="GO" id="GO:0016301">
    <property type="term" value="F:kinase activity"/>
    <property type="evidence" value="ECO:0007669"/>
    <property type="project" value="UniProtKB-KW"/>
</dbReference>
<dbReference type="SMART" id="SM00220">
    <property type="entry name" value="S_TKc"/>
    <property type="match status" value="1"/>
</dbReference>
<comment type="caution">
    <text evidence="11">The sequence shown here is derived from an EMBL/GenBank/DDBJ whole genome shotgun (WGS) entry which is preliminary data.</text>
</comment>
<evidence type="ECO:0000256" key="2">
    <source>
        <dbReference type="ARBA" id="ARBA00022553"/>
    </source>
</evidence>
<evidence type="ECO:0000256" key="8">
    <source>
        <dbReference type="RuleBase" id="RU000304"/>
    </source>
</evidence>
<feature type="binding site" evidence="7">
    <location>
        <position position="178"/>
    </location>
    <ligand>
        <name>ATP</name>
        <dbReference type="ChEBI" id="CHEBI:30616"/>
    </ligand>
</feature>
<name>A0ABQ7S9F8_9ACAR</name>
<dbReference type="PROSITE" id="PS00108">
    <property type="entry name" value="PROTEIN_KINASE_ST"/>
    <property type="match status" value="1"/>
</dbReference>
<dbReference type="InterPro" id="IPR011009">
    <property type="entry name" value="Kinase-like_dom_sf"/>
</dbReference>
<dbReference type="Pfam" id="PF00069">
    <property type="entry name" value="Pkinase"/>
    <property type="match status" value="1"/>
</dbReference>
<protein>
    <submittedName>
        <fullName evidence="11">Ribosomal protein S6 kinase beta-1</fullName>
    </submittedName>
</protein>
<feature type="region of interest" description="Disordered" evidence="9">
    <location>
        <begin position="1"/>
        <end position="49"/>
    </location>
</feature>
<evidence type="ECO:0000259" key="10">
    <source>
        <dbReference type="PROSITE" id="PS50011"/>
    </source>
</evidence>
<keyword evidence="2" id="KW-0597">Phosphoprotein</keyword>
<evidence type="ECO:0000256" key="5">
    <source>
        <dbReference type="ARBA" id="ARBA00022777"/>
    </source>
</evidence>
<keyword evidence="4 7" id="KW-0547">Nucleotide-binding</keyword>
<keyword evidence="1 8" id="KW-0723">Serine/threonine-protein kinase</keyword>
<organism evidence="11 12">
    <name type="scientific">Fragariocoptes setiger</name>
    <dbReference type="NCBI Taxonomy" id="1670756"/>
    <lineage>
        <taxon>Eukaryota</taxon>
        <taxon>Metazoa</taxon>
        <taxon>Ecdysozoa</taxon>
        <taxon>Arthropoda</taxon>
        <taxon>Chelicerata</taxon>
        <taxon>Arachnida</taxon>
        <taxon>Acari</taxon>
        <taxon>Acariformes</taxon>
        <taxon>Trombidiformes</taxon>
        <taxon>Prostigmata</taxon>
        <taxon>Eupodina</taxon>
        <taxon>Eriophyoidea</taxon>
        <taxon>Phytoptidae</taxon>
        <taxon>Fragariocoptes</taxon>
    </lineage>
</organism>
<dbReference type="Gene3D" id="1.10.510.10">
    <property type="entry name" value="Transferase(Phosphotransferase) domain 1"/>
    <property type="match status" value="1"/>
</dbReference>
<keyword evidence="5 11" id="KW-0418">Kinase</keyword>
<reference evidence="11 12" key="1">
    <citation type="submission" date="2020-10" db="EMBL/GenBank/DDBJ databases">
        <authorList>
            <person name="Klimov P.B."/>
            <person name="Dyachkov S.M."/>
            <person name="Chetverikov P.E."/>
        </authorList>
    </citation>
    <scope>NUCLEOTIDE SEQUENCE [LARGE SCALE GENOMIC DNA]</scope>
    <source>
        <strain evidence="11">BMOC 18-1129-001#AD2665</strain>
        <tissue evidence="11">Entire mites</tissue>
    </source>
</reference>
<dbReference type="InterPro" id="IPR017441">
    <property type="entry name" value="Protein_kinase_ATP_BS"/>
</dbReference>
<dbReference type="PROSITE" id="PS50011">
    <property type="entry name" value="PROTEIN_KINASE_DOM"/>
    <property type="match status" value="1"/>
</dbReference>
<keyword evidence="12" id="KW-1185">Reference proteome</keyword>
<evidence type="ECO:0000313" key="12">
    <source>
        <dbReference type="Proteomes" id="UP000825002"/>
    </source>
</evidence>
<evidence type="ECO:0000256" key="6">
    <source>
        <dbReference type="ARBA" id="ARBA00022840"/>
    </source>
</evidence>
<gene>
    <name evidence="11" type="primary">RPS6KB1</name>
    <name evidence="11" type="ORF">GZH46_01400</name>
</gene>
<feature type="compositionally biased region" description="Basic residues" evidence="9">
    <location>
        <begin position="40"/>
        <end position="49"/>
    </location>
</feature>
<accession>A0ABQ7S9F8</accession>
<feature type="compositionally biased region" description="Polar residues" evidence="9">
    <location>
        <begin position="19"/>
        <end position="39"/>
    </location>
</feature>
<dbReference type="PANTHER" id="PTHR24351">
    <property type="entry name" value="RIBOSOMAL PROTEIN S6 KINASE"/>
    <property type="match status" value="1"/>
</dbReference>
<comment type="similarity">
    <text evidence="8">Belongs to the protein kinase superfamily.</text>
</comment>
<dbReference type="Proteomes" id="UP000825002">
    <property type="component" value="Unassembled WGS sequence"/>
</dbReference>
<dbReference type="Gene3D" id="3.30.200.20">
    <property type="entry name" value="Phosphorylase Kinase, domain 1"/>
    <property type="match status" value="1"/>
</dbReference>
<keyword evidence="3" id="KW-0808">Transferase</keyword>
<feature type="domain" description="Protein kinase" evidence="10">
    <location>
        <begin position="146"/>
        <end position="332"/>
    </location>
</feature>
<evidence type="ECO:0000256" key="1">
    <source>
        <dbReference type="ARBA" id="ARBA00022527"/>
    </source>
</evidence>
<dbReference type="InterPro" id="IPR000719">
    <property type="entry name" value="Prot_kinase_dom"/>
</dbReference>
<dbReference type="InterPro" id="IPR008271">
    <property type="entry name" value="Ser/Thr_kinase_AS"/>
</dbReference>
<sequence length="332" mass="37461">MDELFEFELNDQVGHNGPAGSTNDSSTSIAPGEQNSSAPKQKHQQQQHRRFLSCRSMLLEEEDEDEEDDTLNLVQTTKLQSHLPHKIHILDDEDPDALFEPSMCDLDPCDEILPIPETGINTYGQVNICEKTVNPSMSLKTGTKDFELLRVLGKGGYGKVFQVKKGTGPDQGKVFAMKVLRKAKIVISQKDTAHTKAERNILESIKHPFIVDLIYAFQTCGKLYLILEYLPGGELFMHLEREGVFSEYTACFYLAEITMALEHLHKYGIVYRDLKPENILLDRDGHVKLTGFGLCKEALEDGETTHTMELWSTWHLKSCCDRDTQNRSIGGA</sequence>